<evidence type="ECO:0000313" key="8">
    <source>
        <dbReference type="Proteomes" id="UP001147747"/>
    </source>
</evidence>
<feature type="transmembrane region" description="Helical" evidence="5">
    <location>
        <begin position="387"/>
        <end position="410"/>
    </location>
</feature>
<feature type="transmembrane region" description="Helical" evidence="5">
    <location>
        <begin position="524"/>
        <end position="545"/>
    </location>
</feature>
<feature type="transmembrane region" description="Helical" evidence="5">
    <location>
        <begin position="431"/>
        <end position="451"/>
    </location>
</feature>
<evidence type="ECO:0000256" key="5">
    <source>
        <dbReference type="SAM" id="Phobius"/>
    </source>
</evidence>
<feature type="transmembrane region" description="Helical" evidence="5">
    <location>
        <begin position="348"/>
        <end position="367"/>
    </location>
</feature>
<feature type="transmembrane region" description="Helical" evidence="5">
    <location>
        <begin position="114"/>
        <end position="137"/>
    </location>
</feature>
<dbReference type="InterPro" id="IPR036259">
    <property type="entry name" value="MFS_trans_sf"/>
</dbReference>
<dbReference type="CDD" id="cd17323">
    <property type="entry name" value="MFS_Tpo1_MDR_like"/>
    <property type="match status" value="1"/>
</dbReference>
<evidence type="ECO:0000313" key="7">
    <source>
        <dbReference type="EMBL" id="KAJ5378512.1"/>
    </source>
</evidence>
<dbReference type="PANTHER" id="PTHR23502:SF47">
    <property type="entry name" value="MAJOR FACILITATOR SUPERFAMILY (MFS) PROFILE DOMAIN-CONTAINING PROTEIN-RELATED"/>
    <property type="match status" value="1"/>
</dbReference>
<feature type="transmembrane region" description="Helical" evidence="5">
    <location>
        <begin position="463"/>
        <end position="484"/>
    </location>
</feature>
<evidence type="ECO:0000256" key="4">
    <source>
        <dbReference type="ARBA" id="ARBA00023136"/>
    </source>
</evidence>
<feature type="transmembrane region" description="Helical" evidence="5">
    <location>
        <begin position="496"/>
        <end position="518"/>
    </location>
</feature>
<feature type="transmembrane region" description="Helical" evidence="5">
    <location>
        <begin position="149"/>
        <end position="168"/>
    </location>
</feature>
<keyword evidence="3 5" id="KW-1133">Transmembrane helix</keyword>
<feature type="transmembrane region" description="Helical" evidence="5">
    <location>
        <begin position="180"/>
        <end position="200"/>
    </location>
</feature>
<dbReference type="AlphaFoldDB" id="A0A9W9SI00"/>
<dbReference type="Pfam" id="PF07690">
    <property type="entry name" value="MFS_1"/>
    <property type="match status" value="1"/>
</dbReference>
<comment type="subcellular location">
    <subcellularLocation>
        <location evidence="1">Membrane</location>
        <topology evidence="1">Multi-pass membrane protein</topology>
    </subcellularLocation>
</comment>
<dbReference type="EMBL" id="JAPZBU010000011">
    <property type="protein sequence ID" value="KAJ5378512.1"/>
    <property type="molecule type" value="Genomic_DNA"/>
</dbReference>
<organism evidence="7 8">
    <name type="scientific">Penicillium cosmopolitanum</name>
    <dbReference type="NCBI Taxonomy" id="1131564"/>
    <lineage>
        <taxon>Eukaryota</taxon>
        <taxon>Fungi</taxon>
        <taxon>Dikarya</taxon>
        <taxon>Ascomycota</taxon>
        <taxon>Pezizomycotina</taxon>
        <taxon>Eurotiomycetes</taxon>
        <taxon>Eurotiomycetidae</taxon>
        <taxon>Eurotiales</taxon>
        <taxon>Aspergillaceae</taxon>
        <taxon>Penicillium</taxon>
    </lineage>
</organism>
<keyword evidence="8" id="KW-1185">Reference proteome</keyword>
<dbReference type="GO" id="GO:0022857">
    <property type="term" value="F:transmembrane transporter activity"/>
    <property type="evidence" value="ECO:0007669"/>
    <property type="project" value="InterPro"/>
</dbReference>
<reference evidence="7" key="2">
    <citation type="journal article" date="2023" name="IMA Fungus">
        <title>Comparative genomic study of the Penicillium genus elucidates a diverse pangenome and 15 lateral gene transfer events.</title>
        <authorList>
            <person name="Petersen C."/>
            <person name="Sorensen T."/>
            <person name="Nielsen M.R."/>
            <person name="Sondergaard T.E."/>
            <person name="Sorensen J.L."/>
            <person name="Fitzpatrick D.A."/>
            <person name="Frisvad J.C."/>
            <person name="Nielsen K.L."/>
        </authorList>
    </citation>
    <scope>NUCLEOTIDE SEQUENCE</scope>
    <source>
        <strain evidence="7">IBT 29677</strain>
    </source>
</reference>
<dbReference type="InterPro" id="IPR020846">
    <property type="entry name" value="MFS_dom"/>
</dbReference>
<feature type="transmembrane region" description="Helical" evidence="5">
    <location>
        <begin position="206"/>
        <end position="228"/>
    </location>
</feature>
<dbReference type="Gene3D" id="1.20.1250.20">
    <property type="entry name" value="MFS general substrate transporter like domains"/>
    <property type="match status" value="1"/>
</dbReference>
<reference evidence="7" key="1">
    <citation type="submission" date="2022-12" db="EMBL/GenBank/DDBJ databases">
        <authorList>
            <person name="Petersen C."/>
        </authorList>
    </citation>
    <scope>NUCLEOTIDE SEQUENCE</scope>
    <source>
        <strain evidence="7">IBT 29677</strain>
    </source>
</reference>
<dbReference type="Proteomes" id="UP001147747">
    <property type="component" value="Unassembled WGS sequence"/>
</dbReference>
<dbReference type="GeneID" id="81375248"/>
<dbReference type="InterPro" id="IPR011701">
    <property type="entry name" value="MFS"/>
</dbReference>
<gene>
    <name evidence="7" type="ORF">N7509_011631</name>
</gene>
<accession>A0A9W9SI00</accession>
<evidence type="ECO:0000259" key="6">
    <source>
        <dbReference type="PROSITE" id="PS50850"/>
    </source>
</evidence>
<keyword evidence="4 5" id="KW-0472">Membrane</keyword>
<feature type="transmembrane region" description="Helical" evidence="5">
    <location>
        <begin position="240"/>
        <end position="261"/>
    </location>
</feature>
<dbReference type="GO" id="GO:0005886">
    <property type="term" value="C:plasma membrane"/>
    <property type="evidence" value="ECO:0007669"/>
    <property type="project" value="TreeGrafter"/>
</dbReference>
<dbReference type="OrthoDB" id="3936150at2759"/>
<comment type="caution">
    <text evidence="7">The sequence shown here is derived from an EMBL/GenBank/DDBJ whole genome shotgun (WGS) entry which is preliminary data.</text>
</comment>
<evidence type="ECO:0000256" key="3">
    <source>
        <dbReference type="ARBA" id="ARBA00022989"/>
    </source>
</evidence>
<evidence type="ECO:0000256" key="1">
    <source>
        <dbReference type="ARBA" id="ARBA00004141"/>
    </source>
</evidence>
<proteinExistence type="predicted"/>
<dbReference type="RefSeq" id="XP_056482298.1">
    <property type="nucleotide sequence ID" value="XM_056636268.1"/>
</dbReference>
<keyword evidence="2 5" id="KW-0812">Transmembrane</keyword>
<sequence>MQSYIQYRQLRHSVNRNLEVSSFMGQKIFHASPVDVPGKTSDSLGAEIGQKCPEDPEKALSDNGCSGVDSLRGIQVKLRSGATGSPLKEVFVVGWEGEHDPLDPRNFSLSKRMIATIMVSVLSFSVGAASSITAAVLPQSSKDLNVSEVAGSLVTGMYLFGFATGALVSGPLSEIFGRNMVYLSSLIIFMIFVMASALAPNYGAELIFRFLSGAFGSPPLTCAGGTIADLWNPLEKTLAFPFYAIFSFSGPILAPVISSYMGQSSLGWRWANWIILIMSSIVLVIIILIQPETYAPLLLKWKAKHLRMKADDTRFVSEMDISHAEVGAFARIYNALKREFLLTFQEPIIILISLYMTVIYITIFTFFDGYEFIFGDVYGLSQGLTNIIWLAMFVGMMLAACHVPFIYRWTKIEFVQTEEKNDSTHTRPENRLWFAMLGAPAIPIGLFWMAWTDFSHISVWSPIVASVFVGYGTILVFTSSYMYVIDVYDIYAASALSFMTVSRYYVAGGMTVAGIPFYRNVGVHYTLTILACISSLMTLVPYIFYRYGPNIRGRSKYATNNHSIASVAT</sequence>
<feature type="transmembrane region" description="Helical" evidence="5">
    <location>
        <begin position="273"/>
        <end position="299"/>
    </location>
</feature>
<dbReference type="PROSITE" id="PS50850">
    <property type="entry name" value="MFS"/>
    <property type="match status" value="1"/>
</dbReference>
<dbReference type="SUPFAM" id="SSF103473">
    <property type="entry name" value="MFS general substrate transporter"/>
    <property type="match status" value="1"/>
</dbReference>
<name>A0A9W9SI00_9EURO</name>
<evidence type="ECO:0000256" key="2">
    <source>
        <dbReference type="ARBA" id="ARBA00022692"/>
    </source>
</evidence>
<dbReference type="PANTHER" id="PTHR23502">
    <property type="entry name" value="MAJOR FACILITATOR SUPERFAMILY"/>
    <property type="match status" value="1"/>
</dbReference>
<feature type="domain" description="Major facilitator superfamily (MFS) profile" evidence="6">
    <location>
        <begin position="115"/>
        <end position="549"/>
    </location>
</feature>
<protein>
    <submittedName>
        <fullName evidence="7">MFS general substrate transporter</fullName>
    </submittedName>
</protein>